<dbReference type="Pfam" id="PF01566">
    <property type="entry name" value="Nramp"/>
    <property type="match status" value="1"/>
</dbReference>
<evidence type="ECO:0000256" key="2">
    <source>
        <dbReference type="ARBA" id="ARBA00022692"/>
    </source>
</evidence>
<dbReference type="PANTHER" id="PTHR11706">
    <property type="entry name" value="SOLUTE CARRIER PROTEIN FAMILY 11 MEMBER"/>
    <property type="match status" value="1"/>
</dbReference>
<evidence type="ECO:0000256" key="4">
    <source>
        <dbReference type="ARBA" id="ARBA00023136"/>
    </source>
</evidence>
<keyword evidence="3" id="KW-1133">Transmembrane helix</keyword>
<accession>A0A520S423</accession>
<evidence type="ECO:0008006" key="7">
    <source>
        <dbReference type="Google" id="ProtNLM"/>
    </source>
</evidence>
<dbReference type="GO" id="GO:0015086">
    <property type="term" value="F:cadmium ion transmembrane transporter activity"/>
    <property type="evidence" value="ECO:0007669"/>
    <property type="project" value="TreeGrafter"/>
</dbReference>
<dbReference type="Proteomes" id="UP000316199">
    <property type="component" value="Unassembled WGS sequence"/>
</dbReference>
<comment type="subcellular location">
    <subcellularLocation>
        <location evidence="1">Membrane</location>
        <topology evidence="1">Multi-pass membrane protein</topology>
    </subcellularLocation>
</comment>
<dbReference type="PANTHER" id="PTHR11706:SF3">
    <property type="entry name" value="METAL ION TRANSPORT PROTEIN"/>
    <property type="match status" value="1"/>
</dbReference>
<protein>
    <recommendedName>
        <fullName evidence="7">Divalent metal cation transporter</fullName>
    </recommendedName>
</protein>
<dbReference type="GO" id="GO:0005886">
    <property type="term" value="C:plasma membrane"/>
    <property type="evidence" value="ECO:0007669"/>
    <property type="project" value="TreeGrafter"/>
</dbReference>
<dbReference type="NCBIfam" id="NF037982">
    <property type="entry name" value="Nramp_1"/>
    <property type="match status" value="1"/>
</dbReference>
<gene>
    <name evidence="5" type="ORF">EVA68_02150</name>
</gene>
<dbReference type="AlphaFoldDB" id="A0A520S423"/>
<evidence type="ECO:0000313" key="6">
    <source>
        <dbReference type="Proteomes" id="UP000316199"/>
    </source>
</evidence>
<reference evidence="5 6" key="1">
    <citation type="submission" date="2019-02" db="EMBL/GenBank/DDBJ databases">
        <title>Prokaryotic population dynamics and viral predation in marine succession experiment using metagenomics: the confinement effect.</title>
        <authorList>
            <person name="Haro-Moreno J.M."/>
            <person name="Rodriguez-Valera F."/>
            <person name="Lopez-Perez M."/>
        </authorList>
    </citation>
    <scope>NUCLEOTIDE SEQUENCE [LARGE SCALE GENOMIC DNA]</scope>
    <source>
        <strain evidence="5">MED-G157</strain>
    </source>
</reference>
<dbReference type="GO" id="GO:0034755">
    <property type="term" value="P:iron ion transmembrane transport"/>
    <property type="evidence" value="ECO:0007669"/>
    <property type="project" value="TreeGrafter"/>
</dbReference>
<dbReference type="InterPro" id="IPR001046">
    <property type="entry name" value="NRAMP_fam"/>
</dbReference>
<evidence type="ECO:0000256" key="3">
    <source>
        <dbReference type="ARBA" id="ARBA00022989"/>
    </source>
</evidence>
<comment type="caution">
    <text evidence="5">The sequence shown here is derived from an EMBL/GenBank/DDBJ whole genome shotgun (WGS) entry which is preliminary data.</text>
</comment>
<dbReference type="GO" id="GO:0005384">
    <property type="term" value="F:manganese ion transmembrane transporter activity"/>
    <property type="evidence" value="ECO:0007669"/>
    <property type="project" value="TreeGrafter"/>
</dbReference>
<keyword evidence="4" id="KW-0472">Membrane</keyword>
<proteinExistence type="predicted"/>
<evidence type="ECO:0000313" key="5">
    <source>
        <dbReference type="EMBL" id="RZO77232.1"/>
    </source>
</evidence>
<name>A0A520S423_9GAMM</name>
<keyword evidence="2" id="KW-0812">Transmembrane</keyword>
<dbReference type="EMBL" id="SHAG01000004">
    <property type="protein sequence ID" value="RZO77232.1"/>
    <property type="molecule type" value="Genomic_DNA"/>
</dbReference>
<sequence>MNKKQNNLIEDEIDQYTQPSNAIENPPSSWLGTIKYLGPSVIISATIVGSGEIILTASLGAAVGFSMLWWVLFSCWSKSILQAELARYVILTGDTYLRAINRVPGKIPGPKKAFAWPIAFGLIGFLTGLTGLGGLIGGAGQAVVIIFPDLNPLVAVALLALIAAVLLGSGSYRRLENIMLLFVMTFTILTLTGAILMQTTEFATNLEDIIYGFEFKFSTGFAVLALAAYGYTGVNSGEIAAYSYWCIEKGYPARIGRFDGSPSWYKRAHGWLRVLRTDIWITLILLTCATIPFYFLGAGILHPMGESPQGQDTIIALSNMYTKTFGTWSLWLFAIGAFCILYSSSVAGLAAGARFLPDYLIELGFLRRENLTARLSIIRWYGLVVPFISFALYVGFQRPVMMVTIAACYAAMMLPIQSGITIYLQHKYLPSSLQPGQGAKFLLKLTFLLQMTLAFAVIYFTVLRA</sequence>
<evidence type="ECO:0000256" key="1">
    <source>
        <dbReference type="ARBA" id="ARBA00004141"/>
    </source>
</evidence>
<organism evidence="5 6">
    <name type="scientific">OM182 bacterium</name>
    <dbReference type="NCBI Taxonomy" id="2510334"/>
    <lineage>
        <taxon>Bacteria</taxon>
        <taxon>Pseudomonadati</taxon>
        <taxon>Pseudomonadota</taxon>
        <taxon>Gammaproteobacteria</taxon>
        <taxon>OMG group</taxon>
        <taxon>OM182 clade</taxon>
    </lineage>
</organism>